<comment type="caution">
    <text evidence="3">The sequence shown here is derived from an EMBL/GenBank/DDBJ whole genome shotgun (WGS) entry which is preliminary data.</text>
</comment>
<dbReference type="Gene3D" id="3.40.50.2000">
    <property type="entry name" value="Glycogen Phosphorylase B"/>
    <property type="match status" value="2"/>
</dbReference>
<dbReference type="PANTHER" id="PTHR12526:SF595">
    <property type="entry name" value="BLL5217 PROTEIN"/>
    <property type="match status" value="1"/>
</dbReference>
<protein>
    <submittedName>
        <fullName evidence="3">Glycosyltransferase involved in cell wall biosynthesis</fullName>
    </submittedName>
</protein>
<dbReference type="PANTHER" id="PTHR12526">
    <property type="entry name" value="GLYCOSYLTRANSFERASE"/>
    <property type="match status" value="1"/>
</dbReference>
<gene>
    <name evidence="3" type="ORF">CLV32_2142</name>
</gene>
<evidence type="ECO:0000259" key="1">
    <source>
        <dbReference type="Pfam" id="PF00534"/>
    </source>
</evidence>
<accession>A0A4R6IMH5</accession>
<evidence type="ECO:0000259" key="2">
    <source>
        <dbReference type="Pfam" id="PF13439"/>
    </source>
</evidence>
<proteinExistence type="predicted"/>
<feature type="domain" description="Glycosyl transferase family 1" evidence="1">
    <location>
        <begin position="172"/>
        <end position="292"/>
    </location>
</feature>
<dbReference type="Proteomes" id="UP000295499">
    <property type="component" value="Unassembled WGS sequence"/>
</dbReference>
<dbReference type="InterPro" id="IPR028098">
    <property type="entry name" value="Glyco_trans_4-like_N"/>
</dbReference>
<organism evidence="3 4">
    <name type="scientific">Pedobacter duraquae</name>
    <dbReference type="NCBI Taxonomy" id="425511"/>
    <lineage>
        <taxon>Bacteria</taxon>
        <taxon>Pseudomonadati</taxon>
        <taxon>Bacteroidota</taxon>
        <taxon>Sphingobacteriia</taxon>
        <taxon>Sphingobacteriales</taxon>
        <taxon>Sphingobacteriaceae</taxon>
        <taxon>Pedobacter</taxon>
    </lineage>
</organism>
<dbReference type="RefSeq" id="WP_133555108.1">
    <property type="nucleotide sequence ID" value="NZ_SNWM01000002.1"/>
</dbReference>
<dbReference type="AlphaFoldDB" id="A0A4R6IMH5"/>
<dbReference type="EMBL" id="SNWM01000002">
    <property type="protein sequence ID" value="TDO23155.1"/>
    <property type="molecule type" value="Genomic_DNA"/>
</dbReference>
<evidence type="ECO:0000313" key="3">
    <source>
        <dbReference type="EMBL" id="TDO23155.1"/>
    </source>
</evidence>
<sequence>MKIAITADPGIPVPPEFYGGIERIVDLLVTGLHKRGHEVTLFAHADSKVPCRLIPYKNNSTTGLQALASNMLSINRSLIRDKQDIVHSFGRLSYLAPILGTKIPKIMSYQREPTIGQIKKAMKLARLGSLSFTGCSNYITNQITPVALAETVYNGIDLTTYTPQFSVATDAPLVFLGRIEPIKGPHTAISIALKTNRTLIIAGNIPNEHKTYFDQEIKPHLGKQITYIGAVNDSQKNVLLGNASALLMPIQWNEPFGIVMIEAMACGTPVLALNHGAIPEVIKNGLNGYTGITAEDLIEKTDLLAGLDRSAIRKGCENRFSADTIVDQYLALYERRIA</sequence>
<dbReference type="SUPFAM" id="SSF53756">
    <property type="entry name" value="UDP-Glycosyltransferase/glycogen phosphorylase"/>
    <property type="match status" value="1"/>
</dbReference>
<name>A0A4R6IMH5_9SPHI</name>
<dbReference type="InterPro" id="IPR001296">
    <property type="entry name" value="Glyco_trans_1"/>
</dbReference>
<keyword evidence="3" id="KW-0808">Transferase</keyword>
<dbReference type="GO" id="GO:0016757">
    <property type="term" value="F:glycosyltransferase activity"/>
    <property type="evidence" value="ECO:0007669"/>
    <property type="project" value="InterPro"/>
</dbReference>
<reference evidence="3 4" key="1">
    <citation type="submission" date="2019-03" db="EMBL/GenBank/DDBJ databases">
        <title>Genomic Encyclopedia of Archaeal and Bacterial Type Strains, Phase II (KMG-II): from individual species to whole genera.</title>
        <authorList>
            <person name="Goeker M."/>
        </authorList>
    </citation>
    <scope>NUCLEOTIDE SEQUENCE [LARGE SCALE GENOMIC DNA]</scope>
    <source>
        <strain evidence="3 4">DSM 19034</strain>
    </source>
</reference>
<evidence type="ECO:0000313" key="4">
    <source>
        <dbReference type="Proteomes" id="UP000295499"/>
    </source>
</evidence>
<dbReference type="Pfam" id="PF13439">
    <property type="entry name" value="Glyco_transf_4"/>
    <property type="match status" value="1"/>
</dbReference>
<feature type="domain" description="Glycosyltransferase subfamily 4-like N-terminal" evidence="2">
    <location>
        <begin position="18"/>
        <end position="157"/>
    </location>
</feature>
<dbReference type="Pfam" id="PF00534">
    <property type="entry name" value="Glycos_transf_1"/>
    <property type="match status" value="1"/>
</dbReference>
<dbReference type="OrthoDB" id="9801573at2"/>
<keyword evidence="4" id="KW-1185">Reference proteome</keyword>